<dbReference type="PANTHER" id="PTHR46268:SF23">
    <property type="entry name" value="UNIVERSAL STRESS PROTEIN A-RELATED"/>
    <property type="match status" value="1"/>
</dbReference>
<evidence type="ECO:0000256" key="1">
    <source>
        <dbReference type="ARBA" id="ARBA00004496"/>
    </source>
</evidence>
<evidence type="ECO:0000259" key="5">
    <source>
        <dbReference type="Pfam" id="PF00582"/>
    </source>
</evidence>
<reference evidence="6 7" key="1">
    <citation type="journal article" date="2010" name="Stand. Genomic Sci.">
        <title>Complete genome sequence of Aminobacterium colombiense type strain (ALA-1).</title>
        <authorList>
            <person name="Chertkov O."/>
            <person name="Sikorski J."/>
            <person name="Brambilla E."/>
            <person name="Lapidus A."/>
            <person name="Copeland A."/>
            <person name="Glavina Del Rio T."/>
            <person name="Nolan M."/>
            <person name="Lucas S."/>
            <person name="Tice H."/>
            <person name="Cheng J.F."/>
            <person name="Han C."/>
            <person name="Detter J.C."/>
            <person name="Bruce D."/>
            <person name="Tapia R."/>
            <person name="Goodwin L."/>
            <person name="Pitluck S."/>
            <person name="Liolios K."/>
            <person name="Ivanova N."/>
            <person name="Mavromatis K."/>
            <person name="Ovchinnikova G."/>
            <person name="Pati A."/>
            <person name="Chen A."/>
            <person name="Palaniappan K."/>
            <person name="Land M."/>
            <person name="Hauser L."/>
            <person name="Chang Y.J."/>
            <person name="Jeffries C.D."/>
            <person name="Spring S."/>
            <person name="Rohde M."/>
            <person name="Goker M."/>
            <person name="Bristow J."/>
            <person name="Eisen J.A."/>
            <person name="Markowitz V."/>
            <person name="Hugenholtz P."/>
            <person name="Kyrpides N.C."/>
            <person name="Klenk H.P."/>
        </authorList>
    </citation>
    <scope>NUCLEOTIDE SEQUENCE [LARGE SCALE GENOMIC DNA]</scope>
    <source>
        <strain evidence="7">DSM 12261 / ALA-1</strain>
    </source>
</reference>
<evidence type="ECO:0000313" key="7">
    <source>
        <dbReference type="Proteomes" id="UP000002366"/>
    </source>
</evidence>
<organism evidence="6 7">
    <name type="scientific">Aminobacterium colombiense (strain DSM 12261 / ALA-1)</name>
    <dbReference type="NCBI Taxonomy" id="572547"/>
    <lineage>
        <taxon>Bacteria</taxon>
        <taxon>Thermotogati</taxon>
        <taxon>Synergistota</taxon>
        <taxon>Synergistia</taxon>
        <taxon>Synergistales</taxon>
        <taxon>Aminobacteriaceae</taxon>
        <taxon>Aminobacterium</taxon>
    </lineage>
</organism>
<dbReference type="GO" id="GO:0005737">
    <property type="term" value="C:cytoplasm"/>
    <property type="evidence" value="ECO:0007669"/>
    <property type="project" value="UniProtKB-SubCell"/>
</dbReference>
<dbReference type="SUPFAM" id="SSF52402">
    <property type="entry name" value="Adenine nucleotide alpha hydrolases-like"/>
    <property type="match status" value="2"/>
</dbReference>
<comment type="subcellular location">
    <subcellularLocation>
        <location evidence="1">Cytoplasm</location>
    </subcellularLocation>
</comment>
<gene>
    <name evidence="6" type="ordered locus">Amico_0273</name>
</gene>
<dbReference type="InterPro" id="IPR006015">
    <property type="entry name" value="Universal_stress_UspA"/>
</dbReference>
<evidence type="ECO:0000256" key="4">
    <source>
        <dbReference type="ARBA" id="ARBA00022490"/>
    </source>
</evidence>
<dbReference type="AlphaFoldDB" id="D5ECY6"/>
<feature type="domain" description="UspA" evidence="5">
    <location>
        <begin position="134"/>
        <end position="266"/>
    </location>
</feature>
<sequence>MLRRILFPMDMSPFSKEALLWLSKRALQRQSDLLVVHVVSPAAGLNTPHLVQETEVALNEFCQKNLPEELFYKVIVATGDPLEIIPEYASKEKCTFAVIPIQEAEEIAPLVKQLAIPQLILRSRNGHFPEGDIYNNITVAVDLSPERTDMMLSELRDILQQVDTVPSITLVHGIPLEDAEDSQTLLNAAEGALEIVAQEVSTWNPNTSIHIVSGQPEIELTQWIEETAPSLLVVGLSTHREMWQLILGTTAEALIEGTTCPVLVFPTA</sequence>
<dbReference type="Proteomes" id="UP000002366">
    <property type="component" value="Chromosome"/>
</dbReference>
<evidence type="ECO:0000256" key="3">
    <source>
        <dbReference type="ARBA" id="ARBA00011738"/>
    </source>
</evidence>
<keyword evidence="7" id="KW-1185">Reference proteome</keyword>
<dbReference type="InterPro" id="IPR006016">
    <property type="entry name" value="UspA"/>
</dbReference>
<dbReference type="Pfam" id="PF00582">
    <property type="entry name" value="Usp"/>
    <property type="match status" value="2"/>
</dbReference>
<dbReference type="PRINTS" id="PR01438">
    <property type="entry name" value="UNVRSLSTRESS"/>
</dbReference>
<dbReference type="Gene3D" id="3.40.50.620">
    <property type="entry name" value="HUPs"/>
    <property type="match status" value="2"/>
</dbReference>
<keyword evidence="4" id="KW-0963">Cytoplasm</keyword>
<dbReference type="eggNOG" id="COG0589">
    <property type="taxonomic scope" value="Bacteria"/>
</dbReference>
<evidence type="ECO:0000313" key="6">
    <source>
        <dbReference type="EMBL" id="ADE56418.1"/>
    </source>
</evidence>
<proteinExistence type="inferred from homology"/>
<comment type="similarity">
    <text evidence="2">Belongs to the universal stress protein A family.</text>
</comment>
<dbReference type="PANTHER" id="PTHR46268">
    <property type="entry name" value="STRESS RESPONSE PROTEIN NHAX"/>
    <property type="match status" value="1"/>
</dbReference>
<evidence type="ECO:0000256" key="2">
    <source>
        <dbReference type="ARBA" id="ARBA00008791"/>
    </source>
</evidence>
<dbReference type="OrthoDB" id="2761at2"/>
<comment type="subunit">
    <text evidence="3">Homodimer.</text>
</comment>
<dbReference type="STRING" id="572547.Amico_0273"/>
<dbReference type="KEGG" id="aco:Amico_0273"/>
<dbReference type="CDD" id="cd00293">
    <property type="entry name" value="USP-like"/>
    <property type="match status" value="1"/>
</dbReference>
<accession>D5ECY6</accession>
<dbReference type="HOGENOM" id="CLU_908189_0_0_0"/>
<feature type="domain" description="UspA" evidence="5">
    <location>
        <begin position="1"/>
        <end position="96"/>
    </location>
</feature>
<dbReference type="InterPro" id="IPR014729">
    <property type="entry name" value="Rossmann-like_a/b/a_fold"/>
</dbReference>
<protein>
    <submittedName>
        <fullName evidence="6">UspA domain protein</fullName>
    </submittedName>
</protein>
<name>D5ECY6_AMICL</name>
<dbReference type="RefSeq" id="WP_013047684.1">
    <property type="nucleotide sequence ID" value="NC_014011.1"/>
</dbReference>
<dbReference type="EMBL" id="CP001997">
    <property type="protein sequence ID" value="ADE56418.1"/>
    <property type="molecule type" value="Genomic_DNA"/>
</dbReference>